<organism evidence="1">
    <name type="scientific">marine sediment metagenome</name>
    <dbReference type="NCBI Taxonomy" id="412755"/>
    <lineage>
        <taxon>unclassified sequences</taxon>
        <taxon>metagenomes</taxon>
        <taxon>ecological metagenomes</taxon>
    </lineage>
</organism>
<gene>
    <name evidence="1" type="ORF">LCGC14_2697030</name>
</gene>
<feature type="non-terminal residue" evidence="1">
    <location>
        <position position="45"/>
    </location>
</feature>
<accession>A0A0F8ZGS5</accession>
<dbReference type="EMBL" id="LAZR01047954">
    <property type="protein sequence ID" value="KKK93022.1"/>
    <property type="molecule type" value="Genomic_DNA"/>
</dbReference>
<reference evidence="1" key="1">
    <citation type="journal article" date="2015" name="Nature">
        <title>Complex archaea that bridge the gap between prokaryotes and eukaryotes.</title>
        <authorList>
            <person name="Spang A."/>
            <person name="Saw J.H."/>
            <person name="Jorgensen S.L."/>
            <person name="Zaremba-Niedzwiedzka K."/>
            <person name="Martijn J."/>
            <person name="Lind A.E."/>
            <person name="van Eijk R."/>
            <person name="Schleper C."/>
            <person name="Guy L."/>
            <person name="Ettema T.J."/>
        </authorList>
    </citation>
    <scope>NUCLEOTIDE SEQUENCE</scope>
</reference>
<comment type="caution">
    <text evidence="1">The sequence shown here is derived from an EMBL/GenBank/DDBJ whole genome shotgun (WGS) entry which is preliminary data.</text>
</comment>
<sequence>MSAQLFDPTRTSDIECAGGRDCGFADRRRIGFLCKSADSLRIGLC</sequence>
<evidence type="ECO:0000313" key="1">
    <source>
        <dbReference type="EMBL" id="KKK93022.1"/>
    </source>
</evidence>
<name>A0A0F8ZGS5_9ZZZZ</name>
<protein>
    <submittedName>
        <fullName evidence="1">Uncharacterized protein</fullName>
    </submittedName>
</protein>
<dbReference type="AlphaFoldDB" id="A0A0F8ZGS5"/>
<proteinExistence type="predicted"/>